<reference evidence="3" key="1">
    <citation type="journal article" date="2022" name="bioRxiv">
        <title>Sequencing and chromosome-scale assembly of the giantPleurodeles waltlgenome.</title>
        <authorList>
            <person name="Brown T."/>
            <person name="Elewa A."/>
            <person name="Iarovenko S."/>
            <person name="Subramanian E."/>
            <person name="Araus A.J."/>
            <person name="Petzold A."/>
            <person name="Susuki M."/>
            <person name="Suzuki K.-i.T."/>
            <person name="Hayashi T."/>
            <person name="Toyoda A."/>
            <person name="Oliveira C."/>
            <person name="Osipova E."/>
            <person name="Leigh N.D."/>
            <person name="Simon A."/>
            <person name="Yun M.H."/>
        </authorList>
    </citation>
    <scope>NUCLEOTIDE SEQUENCE</scope>
    <source>
        <strain evidence="3">20211129_DDA</strain>
        <tissue evidence="3">Liver</tissue>
    </source>
</reference>
<accession>A0AAV7RKB4</accession>
<evidence type="ECO:0000313" key="3">
    <source>
        <dbReference type="EMBL" id="KAJ1153224.1"/>
    </source>
</evidence>
<evidence type="ECO:0000313" key="4">
    <source>
        <dbReference type="Proteomes" id="UP001066276"/>
    </source>
</evidence>
<feature type="chain" id="PRO_5043944687" description="Secreted protein" evidence="2">
    <location>
        <begin position="24"/>
        <end position="115"/>
    </location>
</feature>
<feature type="region of interest" description="Disordered" evidence="1">
    <location>
        <begin position="84"/>
        <end position="115"/>
    </location>
</feature>
<name>A0AAV7RKB4_PLEWA</name>
<dbReference type="EMBL" id="JANPWB010000009">
    <property type="protein sequence ID" value="KAJ1153224.1"/>
    <property type="molecule type" value="Genomic_DNA"/>
</dbReference>
<comment type="caution">
    <text evidence="3">The sequence shown here is derived from an EMBL/GenBank/DDBJ whole genome shotgun (WGS) entry which is preliminary data.</text>
</comment>
<dbReference type="AlphaFoldDB" id="A0AAV7RKB4"/>
<evidence type="ECO:0008006" key="5">
    <source>
        <dbReference type="Google" id="ProtNLM"/>
    </source>
</evidence>
<protein>
    <recommendedName>
        <fullName evidence="5">Secreted protein</fullName>
    </recommendedName>
</protein>
<evidence type="ECO:0000256" key="1">
    <source>
        <dbReference type="SAM" id="MobiDB-lite"/>
    </source>
</evidence>
<keyword evidence="4" id="KW-1185">Reference proteome</keyword>
<proteinExistence type="predicted"/>
<evidence type="ECO:0000256" key="2">
    <source>
        <dbReference type="SAM" id="SignalP"/>
    </source>
</evidence>
<dbReference type="Proteomes" id="UP001066276">
    <property type="component" value="Chromosome 5"/>
</dbReference>
<organism evidence="3 4">
    <name type="scientific">Pleurodeles waltl</name>
    <name type="common">Iberian ribbed newt</name>
    <dbReference type="NCBI Taxonomy" id="8319"/>
    <lineage>
        <taxon>Eukaryota</taxon>
        <taxon>Metazoa</taxon>
        <taxon>Chordata</taxon>
        <taxon>Craniata</taxon>
        <taxon>Vertebrata</taxon>
        <taxon>Euteleostomi</taxon>
        <taxon>Amphibia</taxon>
        <taxon>Batrachia</taxon>
        <taxon>Caudata</taxon>
        <taxon>Salamandroidea</taxon>
        <taxon>Salamandridae</taxon>
        <taxon>Pleurodelinae</taxon>
        <taxon>Pleurodeles</taxon>
    </lineage>
</organism>
<sequence>MNLRAPCAAVAAFFGCWLVPSSCLECANCSEDLWRRPLPWGGFDEAEQLGNSWGCAHHTCLPAAGPSGTLCVVIMGRTDPKQAKMHFDTQKTARAPADNEDQSGAESLRMDEMAG</sequence>
<feature type="signal peptide" evidence="2">
    <location>
        <begin position="1"/>
        <end position="23"/>
    </location>
</feature>
<dbReference type="PROSITE" id="PS51257">
    <property type="entry name" value="PROKAR_LIPOPROTEIN"/>
    <property type="match status" value="1"/>
</dbReference>
<gene>
    <name evidence="3" type="ORF">NDU88_005985</name>
</gene>
<keyword evidence="2" id="KW-0732">Signal</keyword>